<feature type="active site" description="Proton donor" evidence="4">
    <location>
        <position position="184"/>
    </location>
</feature>
<comment type="similarity">
    <text evidence="1 6">Belongs to the glycosyl hydrolase 43 family.</text>
</comment>
<dbReference type="InterPro" id="IPR006710">
    <property type="entry name" value="Glyco_hydro_43"/>
</dbReference>
<dbReference type="PANTHER" id="PTHR42812">
    <property type="entry name" value="BETA-XYLOSIDASE"/>
    <property type="match status" value="1"/>
</dbReference>
<keyword evidence="3 6" id="KW-0326">Glycosidase</keyword>
<evidence type="ECO:0000259" key="7">
    <source>
        <dbReference type="Pfam" id="PF17851"/>
    </source>
</evidence>
<evidence type="ECO:0000256" key="6">
    <source>
        <dbReference type="RuleBase" id="RU361187"/>
    </source>
</evidence>
<dbReference type="EMBL" id="LT629742">
    <property type="protein sequence ID" value="SDS10999.1"/>
    <property type="molecule type" value="Genomic_DNA"/>
</dbReference>
<dbReference type="Pfam" id="PF04616">
    <property type="entry name" value="Glyco_hydro_43"/>
    <property type="match status" value="1"/>
</dbReference>
<dbReference type="GO" id="GO:0005975">
    <property type="term" value="P:carbohydrate metabolic process"/>
    <property type="evidence" value="ECO:0007669"/>
    <property type="project" value="InterPro"/>
</dbReference>
<keyword evidence="2 6" id="KW-0378">Hydrolase</keyword>
<dbReference type="Gene3D" id="2.115.10.20">
    <property type="entry name" value="Glycosyl hydrolase domain, family 43"/>
    <property type="match status" value="1"/>
</dbReference>
<evidence type="ECO:0000256" key="4">
    <source>
        <dbReference type="PIRSR" id="PIRSR606710-1"/>
    </source>
</evidence>
<sequence>MASYTNPVVRGNAPDPSAIRVGDDYYLATSTFGLLPGIVIRHSTDLVNWRIIGHAVTRPAQYRRDGQPGPIVLFAPTLRHHDGRFYLATTNVADRQGNFYVTTEDPAGEWSDAIWIDEADFGFDPSLFRDDDGVWYYTRRTLEFREDGNLGAIVQTTIDIDTGVIGEFQPITADHRGFVTNDIEGPHLYKIDGRYYLSAAEGSSWKGHMQTIGRSDSPWGPFEPAPHNPILSHRDRVAHPIQSLGHAELVDTADGDWWALSLGTRHAGIALHHNLGRETFLTPVRWVDGWPVVGTADGTTGGSELEFDGLTLPAGQGSVDRGSVDQASVGQIADTLWTRGWSTLGVPAAGLDEHAGDARIELPAGARLEGADAGPIGALLLPQTEDRQRFSATVAADSTAVAGVAAFATRGHLYSAVVEQGESGRRIVFSRAVDDLRTETVTPIAPDGDVVLRIDAGESTYSFSAEVDGVTSELGAGSARLLSAETASWFVGVHFALVAIADAAAGAGTGHTDAAAVFLDVIVSDTPGEAPSLHMEF</sequence>
<dbReference type="RefSeq" id="WP_083362964.1">
    <property type="nucleotide sequence ID" value="NZ_LT629742.1"/>
</dbReference>
<evidence type="ECO:0000256" key="3">
    <source>
        <dbReference type="ARBA" id="ARBA00023295"/>
    </source>
</evidence>
<feature type="active site" description="Proton acceptor" evidence="4">
    <location>
        <position position="15"/>
    </location>
</feature>
<dbReference type="InterPro" id="IPR051795">
    <property type="entry name" value="Glycosyl_Hydrlase_43"/>
</dbReference>
<evidence type="ECO:0000313" key="8">
    <source>
        <dbReference type="EMBL" id="SDS10999.1"/>
    </source>
</evidence>
<name>A0A1H1PJV8_9MICO</name>
<evidence type="ECO:0000256" key="1">
    <source>
        <dbReference type="ARBA" id="ARBA00009865"/>
    </source>
</evidence>
<feature type="domain" description="Beta-xylosidase C-terminal Concanavalin A-like" evidence="7">
    <location>
        <begin position="399"/>
        <end position="502"/>
    </location>
</feature>
<evidence type="ECO:0000313" key="9">
    <source>
        <dbReference type="Proteomes" id="UP000181956"/>
    </source>
</evidence>
<dbReference type="STRING" id="412690.SAMN04489834_0880"/>
<reference evidence="9" key="1">
    <citation type="submission" date="2016-10" db="EMBL/GenBank/DDBJ databases">
        <authorList>
            <person name="Varghese N."/>
            <person name="Submissions S."/>
        </authorList>
    </citation>
    <scope>NUCLEOTIDE SEQUENCE [LARGE SCALE GENOMIC DNA]</scope>
    <source>
        <strain evidence="9">DSM 21772</strain>
    </source>
</reference>
<dbReference type="PANTHER" id="PTHR42812:SF12">
    <property type="entry name" value="BETA-XYLOSIDASE-RELATED"/>
    <property type="match status" value="1"/>
</dbReference>
<dbReference type="InterPro" id="IPR041542">
    <property type="entry name" value="GH43_C2"/>
</dbReference>
<feature type="site" description="Important for catalytic activity, responsible for pKa modulation of the active site Glu and correct orientation of both the proton donor and substrate" evidence="5">
    <location>
        <position position="124"/>
    </location>
</feature>
<dbReference type="InterPro" id="IPR023296">
    <property type="entry name" value="Glyco_hydro_beta-prop_sf"/>
</dbReference>
<keyword evidence="9" id="KW-1185">Reference proteome</keyword>
<dbReference type="Proteomes" id="UP000181956">
    <property type="component" value="Chromosome I"/>
</dbReference>
<organism evidence="8 9">
    <name type="scientific">Microterricola viridarii</name>
    <dbReference type="NCBI Taxonomy" id="412690"/>
    <lineage>
        <taxon>Bacteria</taxon>
        <taxon>Bacillati</taxon>
        <taxon>Actinomycetota</taxon>
        <taxon>Actinomycetes</taxon>
        <taxon>Micrococcales</taxon>
        <taxon>Microbacteriaceae</taxon>
        <taxon>Microterricola</taxon>
    </lineage>
</organism>
<protein>
    <submittedName>
        <fullName evidence="8">Alpha-N-arabinofuranosidase</fullName>
    </submittedName>
</protein>
<dbReference type="AlphaFoldDB" id="A0A1H1PJV8"/>
<dbReference type="Pfam" id="PF17851">
    <property type="entry name" value="GH43_C2"/>
    <property type="match status" value="1"/>
</dbReference>
<dbReference type="SUPFAM" id="SSF75005">
    <property type="entry name" value="Arabinanase/levansucrase/invertase"/>
    <property type="match status" value="1"/>
</dbReference>
<evidence type="ECO:0000256" key="2">
    <source>
        <dbReference type="ARBA" id="ARBA00022801"/>
    </source>
</evidence>
<evidence type="ECO:0000256" key="5">
    <source>
        <dbReference type="PIRSR" id="PIRSR606710-2"/>
    </source>
</evidence>
<dbReference type="SUPFAM" id="SSF49899">
    <property type="entry name" value="Concanavalin A-like lectins/glucanases"/>
    <property type="match status" value="1"/>
</dbReference>
<proteinExistence type="inferred from homology"/>
<accession>A0A1H1PJV8</accession>
<gene>
    <name evidence="8" type="ORF">SAMN04489834_0880</name>
</gene>
<dbReference type="InterPro" id="IPR013320">
    <property type="entry name" value="ConA-like_dom_sf"/>
</dbReference>
<dbReference type="OrthoDB" id="9801455at2"/>
<dbReference type="Gene3D" id="2.60.120.200">
    <property type="match status" value="1"/>
</dbReference>
<dbReference type="CDD" id="cd18617">
    <property type="entry name" value="GH43_XynB-like"/>
    <property type="match status" value="1"/>
</dbReference>
<dbReference type="GO" id="GO:0004553">
    <property type="term" value="F:hydrolase activity, hydrolyzing O-glycosyl compounds"/>
    <property type="evidence" value="ECO:0007669"/>
    <property type="project" value="InterPro"/>
</dbReference>